<evidence type="ECO:0000256" key="10">
    <source>
        <dbReference type="ARBA" id="ARBA00022692"/>
    </source>
</evidence>
<feature type="transmembrane region" description="Helical" evidence="18">
    <location>
        <begin position="1396"/>
        <end position="1415"/>
    </location>
</feature>
<keyword evidence="6" id="KW-0596">Phosphopantetheine</keyword>
<dbReference type="PROSITE" id="PS50075">
    <property type="entry name" value="CARRIER"/>
    <property type="match status" value="1"/>
</dbReference>
<dbReference type="SUPFAM" id="SSF47336">
    <property type="entry name" value="ACP-like"/>
    <property type="match status" value="1"/>
</dbReference>
<evidence type="ECO:0000256" key="17">
    <source>
        <dbReference type="SAM" id="Coils"/>
    </source>
</evidence>
<keyword evidence="16" id="KW-0012">Acyltransferase</keyword>
<dbReference type="InterPro" id="IPR019734">
    <property type="entry name" value="TPR_rpt"/>
</dbReference>
<dbReference type="InterPro" id="IPR007130">
    <property type="entry name" value="DAGAT"/>
</dbReference>
<keyword evidence="10 18" id="KW-0812">Transmembrane</keyword>
<dbReference type="Pfam" id="PF03982">
    <property type="entry name" value="DAGAT"/>
    <property type="match status" value="2"/>
</dbReference>
<keyword evidence="17" id="KW-0175">Coiled coil</keyword>
<evidence type="ECO:0000256" key="5">
    <source>
        <dbReference type="ARBA" id="ARBA00013244"/>
    </source>
</evidence>
<keyword evidence="9" id="KW-0808">Transferase</keyword>
<dbReference type="InterPro" id="IPR020806">
    <property type="entry name" value="PKS_PP-bd"/>
</dbReference>
<comment type="pathway">
    <text evidence="3">Lipid metabolism.</text>
</comment>
<comment type="subcellular location">
    <subcellularLocation>
        <location evidence="1">Endoplasmic reticulum membrane</location>
        <topology evidence="1">Multi-pass membrane protein</topology>
    </subcellularLocation>
</comment>
<dbReference type="EC" id="2.3.1.20" evidence="5"/>
<dbReference type="PANTHER" id="PTHR12317">
    <property type="entry name" value="DIACYLGLYCEROL O-ACYLTRANSFERASE"/>
    <property type="match status" value="1"/>
</dbReference>
<evidence type="ECO:0000256" key="15">
    <source>
        <dbReference type="ARBA" id="ARBA00023136"/>
    </source>
</evidence>
<proteinExistence type="inferred from homology"/>
<dbReference type="InterPro" id="IPR008334">
    <property type="entry name" value="5'-Nucleotdase_C"/>
</dbReference>
<evidence type="ECO:0000256" key="3">
    <source>
        <dbReference type="ARBA" id="ARBA00005189"/>
    </source>
</evidence>
<evidence type="ECO:0000256" key="4">
    <source>
        <dbReference type="ARBA" id="ARBA00005420"/>
    </source>
</evidence>
<dbReference type="SMART" id="SM00823">
    <property type="entry name" value="PKS_PP"/>
    <property type="match status" value="1"/>
</dbReference>
<comment type="similarity">
    <text evidence="4">Belongs to the diacylglycerol acyltransferase family.</text>
</comment>
<sequence>MGVLNSEEQEKRRDALLQLRYAEESLTSETCQEVLSAATKAMLIYKELGDQQSAADALKAVIAAISVKEGEEKALANAQREMENYRKCGDRCGEATMKLAQAAVYLDKNRLQEALRWAMEAQEEFKASQLPEKEVSAHLVVAKALLAKCDTQEALQTSQRALELAEEVGDMRGEALSLQCLAKALCQGQEIKEAIDAARKSLTIFRQSSDYKQQVASMLTVASIHLVRERPLDALRSAKEAQGLCKRLGDSQAAANTLVLLAEANVENDEQKEALGHVKEARERYHAIKDLRGEAEALRVKAKAENSMCKRAEALASLREAVELAKRVEDRVAEATYLLETARIELDLMRFEDCEQHLNEAQLIFRDLQHWRGEADVLEVLLKEQIQVTSRDAVGTADEWRALFYDAGDKKGEAKCLREAARMFFLAGYEQDADARGQEALALFQEIEDQAGEAQTMLLLAEVHAGFGDVRRGAQTAEEALQLFKSIEDPKGQYDAFSILARVQMLEEGGDAEAAATAAEKAYQLVKRSRKGWATRRIEVNALKLLAEAGVAKLVALAGGEDVEDKSEEEQEFLQNIFEKAHRAAEMAVDRAADLDDRRLEAGALRTLANASLVCSNSETAEEAAREGLKIAQEVGDKPLEASMLCISAEVNMAENYMGKASEQAKQALAIFRDVRDAEGEEYAKSILDQMYGTSRGGAAPAPGAAAATPAWEAAPMAASSAATAVSTGPTREFIMEGLRNLSKNIVGDDIEMDSPLMEAGMDSLSSVEFRNQVRNLVPGINLPASMVFDYPLNVLPTIGWRYSSVGELTNINPTAKQEMQVELDSRFASIRTQELAQTEIPTGHPKSLCLSADVAMLNSGTLRADSIIEKGDIKVRDLVNLLPMLDELCLLQLTGAQVLEALENSVSQYPRLEGRFAQVSGVTFSFDAAKPANARIDETTVKQGGPGGELGLADGEQAGILPSLVLRSTQHLYTPAGGQTRPKRMPMPDSGDAVWMMEQLTLEKVGDGPDMLKRYAINPSVEVKSFLHGLLAHLIIVPAWVIPPGMLFGSLVMAGAPLGLPGILATTGVGAGLVSGPKKLRPVLCGVVLLLAARAKKARAVGAAAVASFLTWLVTRSGKIPRFPWLFDFVNKWAKDYYSFTALRGALDDIRPNKSFLGFHPHGCLCAGFTINCCYNADFIRACTRIFFLCDPALRYKNPGFQLMSEAYEADDRAIEACDAEGFKTHMATGVNVAFIPGGFMDAVAFEFGKDVCVLSSKKGFIKYCLQFGYRTHPVYTFGECETYYTFKGLKSLRMKVAAQNVPALAFFGWPLVPFLPRPQSKIITYVGPGIDIPHIPSPTQEDVDHWHKVYVEGLQKLFDDNKVNGLLAHLLIVPAWVIPPGLLLGSLATACSPLGIIGILVALGLMAGLVSGPKKLRPALCLLVIGLAGSSKKAPAIAAALFASFLTWLVTRRGKIQPRPWLFKYVSTWAKDYYSSTALRGALDDIRPEKSFLGFHPHGCLCAGFTINATFNPDFIRACKRVFFLCDPALRHKNPGFRLMSEAYETEDHAIEACDAPGFKKQMASGVNVAFNPGGFMDASVFEHGKDACVLQSKKGFIKYCLQFGYRAHPVYTFGECETYHTFTGLRSVRKKLAANNVPAVAFFGWPLLPILPRPDAKILTYVGPGIDMPHIEQPTQEDVDHWHKVYTEGLQKLFDEKKALQSPRAPMAVAKREGPTHPAELYLLLEDFPAKALSLKRTNQRMRSCGSAALRCKQQK</sequence>
<dbReference type="InterPro" id="IPR011990">
    <property type="entry name" value="TPR-like_helical_dom_sf"/>
</dbReference>
<evidence type="ECO:0000256" key="2">
    <source>
        <dbReference type="ARBA" id="ARBA00004771"/>
    </source>
</evidence>
<reference evidence="20 21" key="1">
    <citation type="submission" date="2024-02" db="EMBL/GenBank/DDBJ databases">
        <authorList>
            <person name="Chen Y."/>
            <person name="Shah S."/>
            <person name="Dougan E. K."/>
            <person name="Thang M."/>
            <person name="Chan C."/>
        </authorList>
    </citation>
    <scope>NUCLEOTIDE SEQUENCE [LARGE SCALE GENOMIC DNA]</scope>
</reference>
<evidence type="ECO:0000256" key="7">
    <source>
        <dbReference type="ARBA" id="ARBA00022516"/>
    </source>
</evidence>
<keyword evidence="11" id="KW-0319">Glycerol metabolism</keyword>
<dbReference type="Gene3D" id="1.10.1200.10">
    <property type="entry name" value="ACP-like"/>
    <property type="match status" value="1"/>
</dbReference>
<dbReference type="Gene3D" id="1.25.40.10">
    <property type="entry name" value="Tetratricopeptide repeat domain"/>
    <property type="match status" value="4"/>
</dbReference>
<keyword evidence="7" id="KW-0444">Lipid biosynthesis</keyword>
<dbReference type="EMBL" id="CAXAMM010013247">
    <property type="protein sequence ID" value="CAK9030877.1"/>
    <property type="molecule type" value="Genomic_DNA"/>
</dbReference>
<dbReference type="Pfam" id="PF00550">
    <property type="entry name" value="PP-binding"/>
    <property type="match status" value="1"/>
</dbReference>
<evidence type="ECO:0000313" key="21">
    <source>
        <dbReference type="Proteomes" id="UP001642464"/>
    </source>
</evidence>
<keyword evidence="8" id="KW-0597">Phosphoprotein</keyword>
<comment type="pathway">
    <text evidence="2">Glycerolipid metabolism; triacylglycerol biosynthesis.</text>
</comment>
<keyword evidence="14" id="KW-0443">Lipid metabolism</keyword>
<dbReference type="SMART" id="SM00028">
    <property type="entry name" value="TPR"/>
    <property type="match status" value="7"/>
</dbReference>
<evidence type="ECO:0000256" key="12">
    <source>
        <dbReference type="ARBA" id="ARBA00022824"/>
    </source>
</evidence>
<feature type="domain" description="Carrier" evidence="19">
    <location>
        <begin position="729"/>
        <end position="817"/>
    </location>
</feature>
<dbReference type="Pfam" id="PF02872">
    <property type="entry name" value="5_nucleotid_C"/>
    <property type="match status" value="1"/>
</dbReference>
<name>A0ABP0KY02_9DINO</name>
<protein>
    <recommendedName>
        <fullName evidence="5">diacylglycerol O-acyltransferase</fullName>
        <ecNumber evidence="5">2.3.1.20</ecNumber>
    </recommendedName>
</protein>
<evidence type="ECO:0000256" key="18">
    <source>
        <dbReference type="SAM" id="Phobius"/>
    </source>
</evidence>
<evidence type="ECO:0000256" key="14">
    <source>
        <dbReference type="ARBA" id="ARBA00023098"/>
    </source>
</evidence>
<dbReference type="PANTHER" id="PTHR12317:SF0">
    <property type="entry name" value="ACYLTRANSFERASE"/>
    <property type="match status" value="1"/>
</dbReference>
<feature type="coiled-coil region" evidence="17">
    <location>
        <begin position="261"/>
        <end position="308"/>
    </location>
</feature>
<dbReference type="SUPFAM" id="SSF48452">
    <property type="entry name" value="TPR-like"/>
    <property type="match status" value="3"/>
</dbReference>
<dbReference type="InterPro" id="IPR009081">
    <property type="entry name" value="PP-bd_ACP"/>
</dbReference>
<evidence type="ECO:0000256" key="6">
    <source>
        <dbReference type="ARBA" id="ARBA00022450"/>
    </source>
</evidence>
<dbReference type="InterPro" id="IPR036907">
    <property type="entry name" value="5'-Nucleotdase_C_sf"/>
</dbReference>
<organism evidence="20 21">
    <name type="scientific">Durusdinium trenchii</name>
    <dbReference type="NCBI Taxonomy" id="1381693"/>
    <lineage>
        <taxon>Eukaryota</taxon>
        <taxon>Sar</taxon>
        <taxon>Alveolata</taxon>
        <taxon>Dinophyceae</taxon>
        <taxon>Suessiales</taxon>
        <taxon>Symbiodiniaceae</taxon>
        <taxon>Durusdinium</taxon>
    </lineage>
</organism>
<evidence type="ECO:0000256" key="16">
    <source>
        <dbReference type="ARBA" id="ARBA00023315"/>
    </source>
</evidence>
<dbReference type="Proteomes" id="UP001642464">
    <property type="component" value="Unassembled WGS sequence"/>
</dbReference>
<dbReference type="InterPro" id="IPR036736">
    <property type="entry name" value="ACP-like_sf"/>
</dbReference>
<evidence type="ECO:0000256" key="11">
    <source>
        <dbReference type="ARBA" id="ARBA00022798"/>
    </source>
</evidence>
<keyword evidence="12" id="KW-0256">Endoplasmic reticulum</keyword>
<keyword evidence="15 18" id="KW-0472">Membrane</keyword>
<evidence type="ECO:0000256" key="1">
    <source>
        <dbReference type="ARBA" id="ARBA00004477"/>
    </source>
</evidence>
<evidence type="ECO:0000259" key="19">
    <source>
        <dbReference type="PROSITE" id="PS50075"/>
    </source>
</evidence>
<comment type="caution">
    <text evidence="20">The sequence shown here is derived from an EMBL/GenBank/DDBJ whole genome shotgun (WGS) entry which is preliminary data.</text>
</comment>
<accession>A0ABP0KY02</accession>
<evidence type="ECO:0000256" key="9">
    <source>
        <dbReference type="ARBA" id="ARBA00022679"/>
    </source>
</evidence>
<dbReference type="SUPFAM" id="SSF55816">
    <property type="entry name" value="5'-nucleotidase (syn. UDP-sugar hydrolase), C-terminal domain"/>
    <property type="match status" value="1"/>
</dbReference>
<evidence type="ECO:0000256" key="8">
    <source>
        <dbReference type="ARBA" id="ARBA00022553"/>
    </source>
</evidence>
<gene>
    <name evidence="20" type="ORF">SCF082_LOCUS19385</name>
</gene>
<feature type="transmembrane region" description="Helical" evidence="18">
    <location>
        <begin position="1368"/>
        <end position="1390"/>
    </location>
</feature>
<evidence type="ECO:0000313" key="20">
    <source>
        <dbReference type="EMBL" id="CAK9030877.1"/>
    </source>
</evidence>
<keyword evidence="13 18" id="KW-1133">Transmembrane helix</keyword>
<evidence type="ECO:0000256" key="13">
    <source>
        <dbReference type="ARBA" id="ARBA00022989"/>
    </source>
</evidence>
<keyword evidence="21" id="KW-1185">Reference proteome</keyword>
<dbReference type="Gene3D" id="3.90.780.10">
    <property type="entry name" value="5'-Nucleotidase, C-terminal domain"/>
    <property type="match status" value="1"/>
</dbReference>